<dbReference type="AlphaFoldDB" id="A0A841H2T7"/>
<proteinExistence type="predicted"/>
<evidence type="ECO:0000259" key="1">
    <source>
        <dbReference type="Pfam" id="PF14206"/>
    </source>
</evidence>
<evidence type="ECO:0000313" key="2">
    <source>
        <dbReference type="EMBL" id="MBB6072411.1"/>
    </source>
</evidence>
<sequence>MTEPALFRVRGTWWFESRRFWIVCGDVESGEIRPGMPALAVDADPFAAAVDRLEWMLISASAGIEHLALVFRPRTRRQLDGWRAQAWDDRLIAIATDTILHPCPCCGFRTLADPERGSYAICGICDWEDDGVQFRDPDYRGGANENSLNECRRDFAAGYNEEFR</sequence>
<dbReference type="Pfam" id="PF14206">
    <property type="entry name" value="Cys_rich_CPCC"/>
    <property type="match status" value="1"/>
</dbReference>
<dbReference type="RefSeq" id="WP_205762010.1">
    <property type="nucleotide sequence ID" value="NZ_JABDTL010000002.1"/>
</dbReference>
<organism evidence="2 3">
    <name type="scientific">Longimicrobium terrae</name>
    <dbReference type="NCBI Taxonomy" id="1639882"/>
    <lineage>
        <taxon>Bacteria</taxon>
        <taxon>Pseudomonadati</taxon>
        <taxon>Gemmatimonadota</taxon>
        <taxon>Longimicrobiia</taxon>
        <taxon>Longimicrobiales</taxon>
        <taxon>Longimicrobiaceae</taxon>
        <taxon>Longimicrobium</taxon>
    </lineage>
</organism>
<gene>
    <name evidence="2" type="ORF">HNQ61_004073</name>
</gene>
<name>A0A841H2T7_9BACT</name>
<reference evidence="2 3" key="1">
    <citation type="submission" date="2020-08" db="EMBL/GenBank/DDBJ databases">
        <title>Genomic Encyclopedia of Type Strains, Phase IV (KMG-IV): sequencing the most valuable type-strain genomes for metagenomic binning, comparative biology and taxonomic classification.</title>
        <authorList>
            <person name="Goeker M."/>
        </authorList>
    </citation>
    <scope>NUCLEOTIDE SEQUENCE [LARGE SCALE GENOMIC DNA]</scope>
    <source>
        <strain evidence="2 3">DSM 29007</strain>
    </source>
</reference>
<dbReference type="Proteomes" id="UP000582837">
    <property type="component" value="Unassembled WGS sequence"/>
</dbReference>
<protein>
    <recommendedName>
        <fullName evidence="1">Cysteine-rich CPCC domain-containing protein</fullName>
    </recommendedName>
</protein>
<comment type="caution">
    <text evidence="2">The sequence shown here is derived from an EMBL/GenBank/DDBJ whole genome shotgun (WGS) entry which is preliminary data.</text>
</comment>
<dbReference type="InterPro" id="IPR025983">
    <property type="entry name" value="Cys_rich_CPCC"/>
</dbReference>
<accession>A0A841H2T7</accession>
<feature type="domain" description="Cysteine-rich CPCC" evidence="1">
    <location>
        <begin position="102"/>
        <end position="156"/>
    </location>
</feature>
<evidence type="ECO:0000313" key="3">
    <source>
        <dbReference type="Proteomes" id="UP000582837"/>
    </source>
</evidence>
<keyword evidence="3" id="KW-1185">Reference proteome</keyword>
<dbReference type="EMBL" id="JACHIA010000015">
    <property type="protein sequence ID" value="MBB6072411.1"/>
    <property type="molecule type" value="Genomic_DNA"/>
</dbReference>